<evidence type="ECO:0000313" key="3">
    <source>
        <dbReference type="Proteomes" id="UP000318093"/>
    </source>
</evidence>
<name>A0A537J8T8_9BACT</name>
<protein>
    <recommendedName>
        <fullName evidence="1">Creatinase N-terminal domain-containing protein</fullName>
    </recommendedName>
</protein>
<dbReference type="Proteomes" id="UP000318093">
    <property type="component" value="Unassembled WGS sequence"/>
</dbReference>
<dbReference type="EMBL" id="VBAN01000292">
    <property type="protein sequence ID" value="TMI79915.1"/>
    <property type="molecule type" value="Genomic_DNA"/>
</dbReference>
<feature type="domain" description="Creatinase N-terminal" evidence="1">
    <location>
        <begin position="12"/>
        <end position="121"/>
    </location>
</feature>
<organism evidence="2 3">
    <name type="scientific">Candidatus Segetimicrobium genomatis</name>
    <dbReference type="NCBI Taxonomy" id="2569760"/>
    <lineage>
        <taxon>Bacteria</taxon>
        <taxon>Bacillati</taxon>
        <taxon>Candidatus Sysuimicrobiota</taxon>
        <taxon>Candidatus Sysuimicrobiia</taxon>
        <taxon>Candidatus Sysuimicrobiales</taxon>
        <taxon>Candidatus Segetimicrobiaceae</taxon>
        <taxon>Candidatus Segetimicrobium</taxon>
    </lineage>
</organism>
<dbReference type="InterPro" id="IPR029149">
    <property type="entry name" value="Creatin/AminoP/Spt16_N"/>
</dbReference>
<accession>A0A537J8T8</accession>
<evidence type="ECO:0000313" key="2">
    <source>
        <dbReference type="EMBL" id="TMI79915.1"/>
    </source>
</evidence>
<comment type="caution">
    <text evidence="2">The sequence shown here is derived from an EMBL/GenBank/DDBJ whole genome shotgun (WGS) entry which is preliminary data.</text>
</comment>
<evidence type="ECO:0000259" key="1">
    <source>
        <dbReference type="Pfam" id="PF01321"/>
    </source>
</evidence>
<dbReference type="PANTHER" id="PTHR46112:SF2">
    <property type="entry name" value="XAA-PRO AMINOPEPTIDASE P-RELATED"/>
    <property type="match status" value="1"/>
</dbReference>
<proteinExistence type="predicted"/>
<dbReference type="PANTHER" id="PTHR46112">
    <property type="entry name" value="AMINOPEPTIDASE"/>
    <property type="match status" value="1"/>
</dbReference>
<dbReference type="Gene3D" id="3.40.350.10">
    <property type="entry name" value="Creatinase/prolidase N-terminal domain"/>
    <property type="match status" value="1"/>
</dbReference>
<dbReference type="SUPFAM" id="SSF53092">
    <property type="entry name" value="Creatinase/prolidase N-terminal domain"/>
    <property type="match status" value="1"/>
</dbReference>
<gene>
    <name evidence="2" type="ORF">E6H03_09345</name>
</gene>
<sequence>MPSTPRDELDHRIGALQHHLRTQQVDAALISQNIDLFYFTGSMQSGTLLVPADGRPVYAVRRVFERARTESALEKVVALESFRQLPDLLRGTAGRTPRRIGLEYDVLPVAVKDRLAAVFGRSSPRTNWTSSGRPEASRR</sequence>
<reference evidence="2 3" key="1">
    <citation type="journal article" date="2019" name="Nat. Microbiol.">
        <title>Mediterranean grassland soil C-N compound turnover is dependent on rainfall and depth, and is mediated by genomically divergent microorganisms.</title>
        <authorList>
            <person name="Diamond S."/>
            <person name="Andeer P.F."/>
            <person name="Li Z."/>
            <person name="Crits-Christoph A."/>
            <person name="Burstein D."/>
            <person name="Anantharaman K."/>
            <person name="Lane K.R."/>
            <person name="Thomas B.C."/>
            <person name="Pan C."/>
            <person name="Northen T.R."/>
            <person name="Banfield J.F."/>
        </authorList>
    </citation>
    <scope>NUCLEOTIDE SEQUENCE [LARGE SCALE GENOMIC DNA]</scope>
    <source>
        <strain evidence="2">NP_6</strain>
    </source>
</reference>
<dbReference type="InterPro" id="IPR000587">
    <property type="entry name" value="Creatinase_N"/>
</dbReference>
<dbReference type="InterPro" id="IPR050659">
    <property type="entry name" value="Peptidase_M24B"/>
</dbReference>
<dbReference type="Pfam" id="PF01321">
    <property type="entry name" value="Creatinase_N"/>
    <property type="match status" value="1"/>
</dbReference>
<dbReference type="AlphaFoldDB" id="A0A537J8T8"/>